<feature type="domain" description="DUF4376" evidence="1">
    <location>
        <begin position="3"/>
        <end position="108"/>
    </location>
</feature>
<dbReference type="Proteomes" id="UP001243713">
    <property type="component" value="Chromosome"/>
</dbReference>
<sequence length="119" mass="13265">MHATKVIEINNACMLAITGGFWSSSLGKPHQYSSELDDQLNLTGVILAGLDSPYACRDEQGVKEFKLHTFTQLRRVGDDFTLFKLQLLQRANALKQQLDQGLAANDVDALEAIRWESLT</sequence>
<name>A0ABY8MYI2_9PSED</name>
<evidence type="ECO:0000313" key="3">
    <source>
        <dbReference type="Proteomes" id="UP001243713"/>
    </source>
</evidence>
<gene>
    <name evidence="2" type="ORF">MOQ58_09090</name>
</gene>
<dbReference type="EMBL" id="CP093428">
    <property type="protein sequence ID" value="WGK92332.1"/>
    <property type="molecule type" value="Genomic_DNA"/>
</dbReference>
<keyword evidence="3" id="KW-1185">Reference proteome</keyword>
<organism evidence="2 3">
    <name type="scientific">Pseudomonas migulae</name>
    <dbReference type="NCBI Taxonomy" id="78543"/>
    <lineage>
        <taxon>Bacteria</taxon>
        <taxon>Pseudomonadati</taxon>
        <taxon>Pseudomonadota</taxon>
        <taxon>Gammaproteobacteria</taxon>
        <taxon>Pseudomonadales</taxon>
        <taxon>Pseudomonadaceae</taxon>
        <taxon>Pseudomonas</taxon>
    </lineage>
</organism>
<proteinExistence type="predicted"/>
<reference evidence="2 3" key="1">
    <citation type="submission" date="2022-03" db="EMBL/GenBank/DDBJ databases">
        <title>Plant growth promoting endophytes with ACC deaminase activity.</title>
        <authorList>
            <person name="Charles T."/>
            <person name="Van Dyk A."/>
            <person name="Cheng J."/>
            <person name="Heil J."/>
        </authorList>
    </citation>
    <scope>NUCLEOTIDE SEQUENCE [LARGE SCALE GENOMIC DNA]</scope>
    <source>
        <strain evidence="2 3">8R6</strain>
    </source>
</reference>
<dbReference type="Pfam" id="PF14301">
    <property type="entry name" value="DUF4376"/>
    <property type="match status" value="1"/>
</dbReference>
<dbReference type="RefSeq" id="WP_280163362.1">
    <property type="nucleotide sequence ID" value="NZ_CP093428.1"/>
</dbReference>
<protein>
    <recommendedName>
        <fullName evidence="1">DUF4376 domain-containing protein</fullName>
    </recommendedName>
</protein>
<evidence type="ECO:0000259" key="1">
    <source>
        <dbReference type="Pfam" id="PF14301"/>
    </source>
</evidence>
<accession>A0ABY8MYI2</accession>
<dbReference type="InterPro" id="IPR025484">
    <property type="entry name" value="DUF4376"/>
</dbReference>
<evidence type="ECO:0000313" key="2">
    <source>
        <dbReference type="EMBL" id="WGK92332.1"/>
    </source>
</evidence>